<gene>
    <name evidence="1" type="ORF">CNN82_00150</name>
</gene>
<organism evidence="1 2">
    <name type="scientific">Pseudomonas frederiksbergensis</name>
    <dbReference type="NCBI Taxonomy" id="104087"/>
    <lineage>
        <taxon>Bacteria</taxon>
        <taxon>Pseudomonadati</taxon>
        <taxon>Pseudomonadota</taxon>
        <taxon>Gammaproteobacteria</taxon>
        <taxon>Pseudomonadales</taxon>
        <taxon>Pseudomonadaceae</taxon>
        <taxon>Pseudomonas</taxon>
    </lineage>
</organism>
<dbReference type="Proteomes" id="UP000218385">
    <property type="component" value="Chromosome"/>
</dbReference>
<proteinExistence type="predicted"/>
<dbReference type="EMBL" id="CP023466">
    <property type="protein sequence ID" value="ATE74885.1"/>
    <property type="molecule type" value="Genomic_DNA"/>
</dbReference>
<name>A0AB33E183_9PSED</name>
<accession>A0AB33E183</accession>
<dbReference type="RefSeq" id="WP_096479327.1">
    <property type="nucleotide sequence ID" value="NZ_CP023466.1"/>
</dbReference>
<sequence length="207" mass="23113">MPEKVSKAFGVEVASLPKELIDQAKCFVRLYALKHGAFPPGTDSPEKLDYLEKMKQPFYTGLAAVILHYLKIRRKSINIEVPGETYPSVPVFKAFKNALRDAGVNLGCSVERNDPALKSLLNTMDTKALSYVLSLFSYTANADDGHTTFLRMDYVGEQARVKIERSAFLSQLPQALKGYSCETAYALMRSYTLHLIQNTHNPLMSIA</sequence>
<reference evidence="1 2" key="1">
    <citation type="submission" date="2017-09" db="EMBL/GenBank/DDBJ databases">
        <title>Complete Genome sequence of Lysobacter capsici KNU-15.</title>
        <authorList>
            <person name="Kim M.-C."/>
            <person name="Yi H."/>
            <person name="Lee D.-W."/>
            <person name="Shin J.-H."/>
        </authorList>
    </citation>
    <scope>NUCLEOTIDE SEQUENCE [LARGE SCALE GENOMIC DNA]</scope>
    <source>
        <strain evidence="1 2">KNU-15</strain>
    </source>
</reference>
<evidence type="ECO:0000313" key="2">
    <source>
        <dbReference type="Proteomes" id="UP000218385"/>
    </source>
</evidence>
<evidence type="ECO:0000313" key="1">
    <source>
        <dbReference type="EMBL" id="ATE74885.1"/>
    </source>
</evidence>
<protein>
    <submittedName>
        <fullName evidence="1">Uncharacterized protein</fullName>
    </submittedName>
</protein>
<dbReference type="AlphaFoldDB" id="A0AB33E183"/>